<name>A0A6M3MA10_9ZZZZ</name>
<organism evidence="1">
    <name type="scientific">viral metagenome</name>
    <dbReference type="NCBI Taxonomy" id="1070528"/>
    <lineage>
        <taxon>unclassified sequences</taxon>
        <taxon>metagenomes</taxon>
        <taxon>organismal metagenomes</taxon>
    </lineage>
</organism>
<reference evidence="1" key="1">
    <citation type="submission" date="2020-03" db="EMBL/GenBank/DDBJ databases">
        <title>The deep terrestrial virosphere.</title>
        <authorList>
            <person name="Holmfeldt K."/>
            <person name="Nilsson E."/>
            <person name="Simone D."/>
            <person name="Lopez-Fernandez M."/>
            <person name="Wu X."/>
            <person name="de Brujin I."/>
            <person name="Lundin D."/>
            <person name="Andersson A."/>
            <person name="Bertilsson S."/>
            <person name="Dopson M."/>
        </authorList>
    </citation>
    <scope>NUCLEOTIDE SEQUENCE</scope>
    <source>
        <strain evidence="1">MM171B02122</strain>
    </source>
</reference>
<proteinExistence type="predicted"/>
<protein>
    <submittedName>
        <fullName evidence="1">Uncharacterized protein</fullName>
    </submittedName>
</protein>
<gene>
    <name evidence="1" type="ORF">MM171B02122_0005</name>
</gene>
<dbReference type="EMBL" id="MT143725">
    <property type="protein sequence ID" value="QJB01692.1"/>
    <property type="molecule type" value="Genomic_DNA"/>
</dbReference>
<sequence>MYNTGKVLFNTDTGELAVTRNKDGKLGQVPLNPVTFQEDWDKWSEGKGWKRVTPGHPVQQYVTLFDAIYGANWHFNVPEGWDVDEYYIKDEREVFEKIRKLFEGS</sequence>
<accession>A0A6M3MA10</accession>
<dbReference type="AlphaFoldDB" id="A0A6M3MA10"/>
<evidence type="ECO:0000313" key="1">
    <source>
        <dbReference type="EMBL" id="QJB01692.1"/>
    </source>
</evidence>